<dbReference type="RefSeq" id="WP_319843140.1">
    <property type="nucleotide sequence ID" value="NZ_JAXAFJ010000001.1"/>
</dbReference>
<dbReference type="Proteomes" id="UP001274321">
    <property type="component" value="Unassembled WGS sequence"/>
</dbReference>
<protein>
    <submittedName>
        <fullName evidence="2">DUF2243 domain-containing protein</fullName>
    </submittedName>
</protein>
<feature type="transmembrane region" description="Helical" evidence="1">
    <location>
        <begin position="12"/>
        <end position="37"/>
    </location>
</feature>
<proteinExistence type="predicted"/>
<keyword evidence="3" id="KW-1185">Reference proteome</keyword>
<dbReference type="InterPro" id="IPR018719">
    <property type="entry name" value="DUF2243_membrane"/>
</dbReference>
<feature type="transmembrane region" description="Helical" evidence="1">
    <location>
        <begin position="94"/>
        <end position="118"/>
    </location>
</feature>
<feature type="transmembrane region" description="Helical" evidence="1">
    <location>
        <begin position="237"/>
        <end position="258"/>
    </location>
</feature>
<name>A0ABU4RQJ4_9HYPH</name>
<keyword evidence="1" id="KW-1133">Transmembrane helix</keyword>
<keyword evidence="1" id="KW-0472">Membrane</keyword>
<evidence type="ECO:0000313" key="3">
    <source>
        <dbReference type="Proteomes" id="UP001274321"/>
    </source>
</evidence>
<evidence type="ECO:0000256" key="1">
    <source>
        <dbReference type="SAM" id="Phobius"/>
    </source>
</evidence>
<gene>
    <name evidence="2" type="ORF">SCD90_03065</name>
</gene>
<feature type="transmembrane region" description="Helical" evidence="1">
    <location>
        <begin position="164"/>
        <end position="181"/>
    </location>
</feature>
<organism evidence="2 3">
    <name type="scientific">Terrihabitans rhizophilus</name>
    <dbReference type="NCBI Taxonomy" id="3092662"/>
    <lineage>
        <taxon>Bacteria</taxon>
        <taxon>Pseudomonadati</taxon>
        <taxon>Pseudomonadota</taxon>
        <taxon>Alphaproteobacteria</taxon>
        <taxon>Hyphomicrobiales</taxon>
        <taxon>Terrihabitans</taxon>
    </lineage>
</organism>
<dbReference type="Pfam" id="PF10002">
    <property type="entry name" value="DUF2243"/>
    <property type="match status" value="1"/>
</dbReference>
<sequence>MQQDISAKSSRGFVASGVLLGFGLGGFFDGILLHQILQWHHLLSSLETESGLGLRGQVMADGLFHAVMYLITAVGLWLLWQARSGLDGRGADRALIAHMLIGFGLWHVVDAVLSHWILGIHRIRMDTDNPLAWDLIWLVVFGLAPLALARWLQRRGGGGGHGRAFAALAVAVLICAGLLAARPPAGASQVVAVFRPDLDHSAVFAAAAALDARVVWSDSRGDVWVFDVGPGRSGLGLYRHGAMFVASPLFSAGCLSWMRGRSA</sequence>
<dbReference type="EMBL" id="JAXAFJ010000001">
    <property type="protein sequence ID" value="MDX6805036.1"/>
    <property type="molecule type" value="Genomic_DNA"/>
</dbReference>
<keyword evidence="1" id="KW-0812">Transmembrane</keyword>
<feature type="transmembrane region" description="Helical" evidence="1">
    <location>
        <begin position="62"/>
        <end position="82"/>
    </location>
</feature>
<evidence type="ECO:0000313" key="2">
    <source>
        <dbReference type="EMBL" id="MDX6805036.1"/>
    </source>
</evidence>
<comment type="caution">
    <text evidence="2">The sequence shown here is derived from an EMBL/GenBank/DDBJ whole genome shotgun (WGS) entry which is preliminary data.</text>
</comment>
<reference evidence="2 3" key="1">
    <citation type="submission" date="2023-11" db="EMBL/GenBank/DDBJ databases">
        <authorList>
            <person name="Bao R."/>
        </authorList>
    </citation>
    <scope>NUCLEOTIDE SEQUENCE [LARGE SCALE GENOMIC DNA]</scope>
    <source>
        <strain evidence="2 3">PJ23</strain>
    </source>
</reference>
<accession>A0ABU4RQJ4</accession>
<feature type="transmembrane region" description="Helical" evidence="1">
    <location>
        <begin position="130"/>
        <end position="152"/>
    </location>
</feature>